<dbReference type="PANTHER" id="PTHR36142">
    <property type="entry name" value="METALLO-HYDROLASE/OXIDOREDUCTASE SUPERFAMILY PROTEIN"/>
    <property type="match status" value="1"/>
</dbReference>
<evidence type="ECO:0000313" key="2">
    <source>
        <dbReference type="Proteomes" id="UP000285146"/>
    </source>
</evidence>
<comment type="caution">
    <text evidence="1">The sequence shown here is derived from an EMBL/GenBank/DDBJ whole genome shotgun (WGS) entry which is preliminary data.</text>
</comment>
<name>A0A423X067_9PEZI</name>
<dbReference type="InParanoid" id="A0A423X067"/>
<reference evidence="1 2" key="1">
    <citation type="submission" date="2015-09" db="EMBL/GenBank/DDBJ databases">
        <title>Host preference determinants of Valsa canker pathogens revealed by comparative genomics.</title>
        <authorList>
            <person name="Yin Z."/>
            <person name="Huang L."/>
        </authorList>
    </citation>
    <scope>NUCLEOTIDE SEQUENCE [LARGE SCALE GENOMIC DNA]</scope>
    <source>
        <strain evidence="1 2">SXYLt</strain>
    </source>
</reference>
<protein>
    <submittedName>
        <fullName evidence="1">Uncharacterized protein</fullName>
    </submittedName>
</protein>
<accession>A0A423X067</accession>
<proteinExistence type="predicted"/>
<keyword evidence="2" id="KW-1185">Reference proteome</keyword>
<dbReference type="OrthoDB" id="9971601at2759"/>
<evidence type="ECO:0000313" key="1">
    <source>
        <dbReference type="EMBL" id="ROW09232.1"/>
    </source>
</evidence>
<dbReference type="PANTHER" id="PTHR36142:SF2">
    <property type="entry name" value="METALLO-HYDROLASE_OXIDOREDUCTASE SUPERFAMILY PROTEIN"/>
    <property type="match status" value="1"/>
</dbReference>
<sequence>MSDRVETLKSYFQSKIDGQARRPIITSLNGDGSWLISFPLPSPSPRKSYYHVVTEAWLNGPATQGTSWFICIDLPEPPAAKNGADIDAIIREIEGAAGSGGDTVGQEITADEEKGPWLDAIFVGFHYLDHMHQPTLLTFDKSIPLFATREAAGTVRSWGHFETVITTHDFEGSEEESGKDWRDYHPGSPLPPWLSVFRLPGNAELIFATVIVWSHDSPEHDEGGDGVTRSVRKHEVLLNTPHGVSIGSSSVQAFFDSTTKTGTPPEEEVEIILLLAATKESLSLGIRTTLGIAGSLALERLARPRYWVRSHDSTLRYRGALLRLIWTYDVQRTLDDGLEEEKKAQGDNVEKRRPNFVDVGNGRSFVLE</sequence>
<gene>
    <name evidence="1" type="ORF">VPNG_05803</name>
</gene>
<organism evidence="1 2">
    <name type="scientific">Cytospora leucostoma</name>
    <dbReference type="NCBI Taxonomy" id="1230097"/>
    <lineage>
        <taxon>Eukaryota</taxon>
        <taxon>Fungi</taxon>
        <taxon>Dikarya</taxon>
        <taxon>Ascomycota</taxon>
        <taxon>Pezizomycotina</taxon>
        <taxon>Sordariomycetes</taxon>
        <taxon>Sordariomycetidae</taxon>
        <taxon>Diaporthales</taxon>
        <taxon>Cytosporaceae</taxon>
        <taxon>Cytospora</taxon>
    </lineage>
</organism>
<dbReference type="Proteomes" id="UP000285146">
    <property type="component" value="Unassembled WGS sequence"/>
</dbReference>
<dbReference type="AlphaFoldDB" id="A0A423X067"/>
<dbReference type="EMBL" id="LKEB01000031">
    <property type="protein sequence ID" value="ROW09232.1"/>
    <property type="molecule type" value="Genomic_DNA"/>
</dbReference>